<feature type="region of interest" description="Disordered" evidence="1">
    <location>
        <begin position="404"/>
        <end position="432"/>
    </location>
</feature>
<keyword evidence="2" id="KW-0472">Membrane</keyword>
<dbReference type="EMBL" id="JAAIYO010000005">
    <property type="protein sequence ID" value="MBE4750262.1"/>
    <property type="molecule type" value="Genomic_DNA"/>
</dbReference>
<sequence>MRIILALIVGLLLAPVARAEPDSFGLGSGQDGALTVAAGSAVVIGSSAPLRLAATEGRTELSAPGLEVAEGDLVMVHQTLGLLPLPEPGNTKPVVVPTTGPGRWELARVVSVDATSGTLTLTQPLRFSYPAARTQVLRVSEFTDVSIEADARLSVKPWDGKSGGILAMLVTGKVVNEGRIDADGAGFLGGAYQAHAGLKGCTGLDLSPALGGSERGEGVAGRASGSKSVTGRGNLANGGGGGNCLQAGGGGGGHGGIGGNGGRSSGADGSRVEGGLGGAPLSYSIFDRFTFGGGGGAGEGTGTDGTSGGQGGGVVFIRAFTFQGKGVISASGLAANTAGTDGAGGGGAGGAVLLRSGDLLACGRVEARGGAGGDTKVSDQPLGPGGGGAGGRVLLQGAEASTRCESNVSAGTPGQSGFTSAGSHGAGPVGSDAGTSVGTVQYIEQIFQAPLQPVITLPVGGEVSTTTRPRIEGKAGTDGPIVHVLVDGREIGMVVPGADGVFAVVPVAPLTAGAHQVTAWAESLGVASLMSEPVRFTTPQVVLADGGVVDIAVLVVPMNGATVGPTPLFAGTSSNGISVGVVIDDGPDNIVPVDLLGRFGYQVPESAPLSVGAHKVSVHAHNEAGEDGPFSDVVTFEVVVAGPDGGTGTDAGTADPSMPMMVVPAQDASVDPTPEFAGVALPGASIRLELDGVALATVTTDAEGVFRHQVGADVALATGAHRIVAQVVTAQGEAGLRSPEVGFQVRGPTDLDVGCGCGAAPAGMLGLWALVGLAALARRRARR</sequence>
<name>A0ABR9PR09_9BACT</name>
<feature type="transmembrane region" description="Helical" evidence="2">
    <location>
        <begin position="758"/>
        <end position="777"/>
    </location>
</feature>
<dbReference type="Proteomes" id="UP001516472">
    <property type="component" value="Unassembled WGS sequence"/>
</dbReference>
<organism evidence="4 5">
    <name type="scientific">Corallococcus soli</name>
    <dbReference type="NCBI Taxonomy" id="2710757"/>
    <lineage>
        <taxon>Bacteria</taxon>
        <taxon>Pseudomonadati</taxon>
        <taxon>Myxococcota</taxon>
        <taxon>Myxococcia</taxon>
        <taxon>Myxococcales</taxon>
        <taxon>Cystobacterineae</taxon>
        <taxon>Myxococcaceae</taxon>
        <taxon>Corallococcus</taxon>
    </lineage>
</organism>
<dbReference type="NCBIfam" id="NF047640">
    <property type="entry name" value="gliding_AgmC_N"/>
    <property type="match status" value="1"/>
</dbReference>
<dbReference type="RefSeq" id="WP_193349735.1">
    <property type="nucleotide sequence ID" value="NZ_JAAIYO010000005.1"/>
</dbReference>
<keyword evidence="3" id="KW-0732">Signal</keyword>
<evidence type="ECO:0008006" key="6">
    <source>
        <dbReference type="Google" id="ProtNLM"/>
    </source>
</evidence>
<feature type="region of interest" description="Disordered" evidence="1">
    <location>
        <begin position="212"/>
        <end position="233"/>
    </location>
</feature>
<gene>
    <name evidence="4" type="ORF">G4177_19030</name>
</gene>
<keyword evidence="2" id="KW-0812">Transmembrane</keyword>
<evidence type="ECO:0000256" key="3">
    <source>
        <dbReference type="SAM" id="SignalP"/>
    </source>
</evidence>
<evidence type="ECO:0000313" key="5">
    <source>
        <dbReference type="Proteomes" id="UP001516472"/>
    </source>
</evidence>
<feature type="signal peptide" evidence="3">
    <location>
        <begin position="1"/>
        <end position="19"/>
    </location>
</feature>
<evidence type="ECO:0000256" key="2">
    <source>
        <dbReference type="SAM" id="Phobius"/>
    </source>
</evidence>
<keyword evidence="2" id="KW-1133">Transmembrane helix</keyword>
<evidence type="ECO:0000256" key="1">
    <source>
        <dbReference type="SAM" id="MobiDB-lite"/>
    </source>
</evidence>
<comment type="caution">
    <text evidence="4">The sequence shown here is derived from an EMBL/GenBank/DDBJ whole genome shotgun (WGS) entry which is preliminary data.</text>
</comment>
<feature type="chain" id="PRO_5045519084" description="Ig-like domain repeat protein" evidence="3">
    <location>
        <begin position="20"/>
        <end position="783"/>
    </location>
</feature>
<evidence type="ECO:0000313" key="4">
    <source>
        <dbReference type="EMBL" id="MBE4750262.1"/>
    </source>
</evidence>
<dbReference type="InterPro" id="IPR058184">
    <property type="entry name" value="AgmC-like_N"/>
</dbReference>
<proteinExistence type="predicted"/>
<keyword evidence="5" id="KW-1185">Reference proteome</keyword>
<feature type="compositionally biased region" description="Polar residues" evidence="1">
    <location>
        <begin position="404"/>
        <end position="422"/>
    </location>
</feature>
<feature type="region of interest" description="Disordered" evidence="1">
    <location>
        <begin position="369"/>
        <end position="392"/>
    </location>
</feature>
<accession>A0ABR9PR09</accession>
<protein>
    <recommendedName>
        <fullName evidence="6">Ig-like domain repeat protein</fullName>
    </recommendedName>
</protein>
<reference evidence="4 5" key="1">
    <citation type="submission" date="2020-02" db="EMBL/GenBank/DDBJ databases">
        <authorList>
            <person name="Babadi Z.K."/>
            <person name="Risdian C."/>
            <person name="Ebrahimipour G.H."/>
            <person name="Wink J."/>
        </authorList>
    </citation>
    <scope>NUCLEOTIDE SEQUENCE [LARGE SCALE GENOMIC DNA]</scope>
    <source>
        <strain evidence="4 5">ZKHCc1 1396</strain>
    </source>
</reference>